<feature type="transmembrane region" description="Helical" evidence="10">
    <location>
        <begin position="316"/>
        <end position="337"/>
    </location>
</feature>
<dbReference type="AlphaFoldDB" id="A0A0E2Z3A9"/>
<dbReference type="PANTHER" id="PTHR47019:SF1">
    <property type="entry name" value="LIPID II FLIPPASE MURJ"/>
    <property type="match status" value="1"/>
</dbReference>
<feature type="transmembrane region" description="Helical" evidence="10">
    <location>
        <begin position="94"/>
        <end position="117"/>
    </location>
</feature>
<dbReference type="GO" id="GO:0005886">
    <property type="term" value="C:plasma membrane"/>
    <property type="evidence" value="ECO:0007669"/>
    <property type="project" value="UniProtKB-SubCell"/>
</dbReference>
<feature type="transmembrane region" description="Helical" evidence="10">
    <location>
        <begin position="444"/>
        <end position="464"/>
    </location>
</feature>
<sequence>MRSTPLLKSTAVVGSATLLSRVLGFIRDVVIAQTFGAGAAADSFFVAFKIPNFLRRLFAEGAFSQAFVPVLSAYQVRGDFNEIQQLVNRVAGTLGLVLLLVTLTGVIGAPFLVMVFAPGFIEEQDKYALTVHLLRITFPYLLFISLTAFAAGILNTYKQFGVPAITPIFLNLALIAAALWFAPQMEIPVTALAWGVFFAGLIQLLFQFPFLARLNLLPKFRPRWKDPGVQRIFKLMLPAIVGSSVAQINLLIDTLLASFLVTGSVSWLYYSDRLVEFPLGVFGIALATVILPSLSEKHARASGESFARTLDWALRWVFLIGAPAAIGLAILAEPILTTLFQYGEFESHDVIMASRSLIAYSFGLLPFILIKILAPGFYARQNTKTPVRIAIIAMIANMVLNGVLIFPLAHAGLALATSLSAWLNASLLFFTLKRQGIYQPQPGWLWFGLRILIAGSFMAVTLLWLMPSLTNWLNWEAAVRTAHIMLLIGTAVLVYFGSLLLMGLRPRMLTSA</sequence>
<feature type="transmembrane region" description="Helical" evidence="10">
    <location>
        <begin position="484"/>
        <end position="504"/>
    </location>
</feature>
<dbReference type="CDD" id="cd13123">
    <property type="entry name" value="MATE_MurJ_like"/>
    <property type="match status" value="1"/>
</dbReference>
<reference evidence="12 13" key="1">
    <citation type="submission" date="2014-07" db="EMBL/GenBank/DDBJ databases">
        <title>Comparative analysis of Nitrosococcus oceani genome inventories of strains from Pacific and Atlantic gyres.</title>
        <authorList>
            <person name="Lim C.K."/>
            <person name="Wang L."/>
            <person name="Sayavedra-Soto L.A."/>
            <person name="Klotz M.G."/>
        </authorList>
    </citation>
    <scope>NUCLEOTIDE SEQUENCE [LARGE SCALE GENOMIC DNA]</scope>
    <source>
        <strain evidence="12 13">C-27</strain>
    </source>
</reference>
<keyword evidence="5 10" id="KW-0573">Peptidoglycan synthesis</keyword>
<comment type="function">
    <text evidence="8 10 11">Involved in peptidoglycan biosynthesis. Transports lipid-linked peptidoglycan precursors from the inner to the outer leaflet of the cytoplasmic membrane.</text>
</comment>
<keyword evidence="4 10" id="KW-0133">Cell shape</keyword>
<dbReference type="GO" id="GO:0071555">
    <property type="term" value="P:cell wall organization"/>
    <property type="evidence" value="ECO:0007669"/>
    <property type="project" value="UniProtKB-UniRule"/>
</dbReference>
<feature type="transmembrane region" description="Helical" evidence="10">
    <location>
        <begin position="194"/>
        <end position="214"/>
    </location>
</feature>
<keyword evidence="7 10" id="KW-0472">Membrane</keyword>
<gene>
    <name evidence="10" type="primary">murJ</name>
    <name evidence="12" type="ORF">IB75_16135</name>
</gene>
<feature type="transmembrane region" description="Helical" evidence="10">
    <location>
        <begin position="386"/>
        <end position="406"/>
    </location>
</feature>
<dbReference type="GO" id="GO:0008360">
    <property type="term" value="P:regulation of cell shape"/>
    <property type="evidence" value="ECO:0007669"/>
    <property type="project" value="UniProtKB-UniRule"/>
</dbReference>
<accession>A0A0E2Z3A9</accession>
<evidence type="ECO:0000256" key="3">
    <source>
        <dbReference type="ARBA" id="ARBA00022692"/>
    </source>
</evidence>
<dbReference type="PIRSF" id="PIRSF002869">
    <property type="entry name" value="MviN"/>
    <property type="match status" value="1"/>
</dbReference>
<keyword evidence="10" id="KW-0997">Cell inner membrane</keyword>
<keyword evidence="10 11" id="KW-0813">Transport</keyword>
<dbReference type="PRINTS" id="PR01806">
    <property type="entry name" value="VIRFACTRMVIN"/>
</dbReference>
<evidence type="ECO:0000256" key="6">
    <source>
        <dbReference type="ARBA" id="ARBA00022989"/>
    </source>
</evidence>
<dbReference type="InterPro" id="IPR004268">
    <property type="entry name" value="MurJ"/>
</dbReference>
<evidence type="ECO:0000256" key="4">
    <source>
        <dbReference type="ARBA" id="ARBA00022960"/>
    </source>
</evidence>
<dbReference type="GO" id="GO:0034204">
    <property type="term" value="P:lipid translocation"/>
    <property type="evidence" value="ECO:0007669"/>
    <property type="project" value="TreeGrafter"/>
</dbReference>
<evidence type="ECO:0000256" key="2">
    <source>
        <dbReference type="ARBA" id="ARBA00022475"/>
    </source>
</evidence>
<dbReference type="EMBL" id="JPGN01000088">
    <property type="protein sequence ID" value="KFI18045.1"/>
    <property type="molecule type" value="Genomic_DNA"/>
</dbReference>
<dbReference type="PANTHER" id="PTHR47019">
    <property type="entry name" value="LIPID II FLIPPASE MURJ"/>
    <property type="match status" value="1"/>
</dbReference>
<dbReference type="GO" id="GO:0015648">
    <property type="term" value="F:lipid-linked peptidoglycan transporter activity"/>
    <property type="evidence" value="ECO:0007669"/>
    <property type="project" value="UniProtKB-UniRule"/>
</dbReference>
<keyword evidence="6 10" id="KW-1133">Transmembrane helix</keyword>
<keyword evidence="10 11" id="KW-0961">Cell wall biogenesis/degradation</keyword>
<comment type="caution">
    <text evidence="12">The sequence shown here is derived from an EMBL/GenBank/DDBJ whole genome shotgun (WGS) entry which is preliminary data.</text>
</comment>
<dbReference type="Pfam" id="PF03023">
    <property type="entry name" value="MurJ"/>
    <property type="match status" value="1"/>
</dbReference>
<protein>
    <recommendedName>
        <fullName evidence="10">Probable lipid II flippase MurJ</fullName>
    </recommendedName>
</protein>
<organism evidence="12 13">
    <name type="scientific">Nitrosococcus oceani C-27</name>
    <dbReference type="NCBI Taxonomy" id="314279"/>
    <lineage>
        <taxon>Bacteria</taxon>
        <taxon>Pseudomonadati</taxon>
        <taxon>Pseudomonadota</taxon>
        <taxon>Gammaproteobacteria</taxon>
        <taxon>Chromatiales</taxon>
        <taxon>Chromatiaceae</taxon>
        <taxon>Nitrosococcus</taxon>
    </lineage>
</organism>
<feature type="transmembrane region" description="Helical" evidence="10">
    <location>
        <begin position="164"/>
        <end position="182"/>
    </location>
</feature>
<dbReference type="OrthoDB" id="9816572at2"/>
<dbReference type="HOGENOM" id="CLU_006797_5_3_6"/>
<evidence type="ECO:0000313" key="13">
    <source>
        <dbReference type="Proteomes" id="UP000028839"/>
    </source>
</evidence>
<comment type="pathway">
    <text evidence="10">Cell wall biogenesis; peptidoglycan biosynthesis.</text>
</comment>
<evidence type="ECO:0000256" key="1">
    <source>
        <dbReference type="ARBA" id="ARBA00004651"/>
    </source>
</evidence>
<feature type="transmembrane region" description="Helical" evidence="10">
    <location>
        <begin position="235"/>
        <end position="257"/>
    </location>
</feature>
<feature type="transmembrane region" description="Helical" evidence="10">
    <location>
        <begin position="357"/>
        <end position="374"/>
    </location>
</feature>
<evidence type="ECO:0000313" key="12">
    <source>
        <dbReference type="EMBL" id="KFI18045.1"/>
    </source>
</evidence>
<comment type="subcellular location">
    <subcellularLocation>
        <location evidence="10">Cell inner membrane</location>
        <topology evidence="10">Multi-pass membrane protein</topology>
    </subcellularLocation>
    <subcellularLocation>
        <location evidence="1">Cell membrane</location>
        <topology evidence="1">Multi-pass membrane protein</topology>
    </subcellularLocation>
</comment>
<dbReference type="Proteomes" id="UP000028839">
    <property type="component" value="Unassembled WGS sequence"/>
</dbReference>
<dbReference type="GO" id="GO:0009252">
    <property type="term" value="P:peptidoglycan biosynthetic process"/>
    <property type="evidence" value="ECO:0007669"/>
    <property type="project" value="UniProtKB-UniRule"/>
</dbReference>
<feature type="transmembrane region" description="Helical" evidence="10">
    <location>
        <begin position="137"/>
        <end position="157"/>
    </location>
</feature>
<keyword evidence="2 10" id="KW-1003">Cell membrane</keyword>
<feature type="transmembrane region" description="Helical" evidence="10">
    <location>
        <begin position="412"/>
        <end position="432"/>
    </location>
</feature>
<dbReference type="NCBIfam" id="TIGR01695">
    <property type="entry name" value="murJ_mviN"/>
    <property type="match status" value="1"/>
</dbReference>
<proteinExistence type="inferred from homology"/>
<evidence type="ECO:0000256" key="10">
    <source>
        <dbReference type="HAMAP-Rule" id="MF_02078"/>
    </source>
</evidence>
<comment type="similarity">
    <text evidence="9 10 11">Belongs to the MurJ/MviN family.</text>
</comment>
<evidence type="ECO:0000256" key="5">
    <source>
        <dbReference type="ARBA" id="ARBA00022984"/>
    </source>
</evidence>
<evidence type="ECO:0000256" key="11">
    <source>
        <dbReference type="PIRNR" id="PIRNR002869"/>
    </source>
</evidence>
<dbReference type="UniPathway" id="UPA00219"/>
<keyword evidence="3 10" id="KW-0812">Transmembrane</keyword>
<name>A0A0E2Z3A9_9GAMM</name>
<evidence type="ECO:0000256" key="7">
    <source>
        <dbReference type="ARBA" id="ARBA00023136"/>
    </source>
</evidence>
<evidence type="ECO:0000256" key="9">
    <source>
        <dbReference type="ARBA" id="ARBA00061532"/>
    </source>
</evidence>
<evidence type="ECO:0000256" key="8">
    <source>
        <dbReference type="ARBA" id="ARBA00060041"/>
    </source>
</evidence>
<feature type="transmembrane region" description="Helical" evidence="10">
    <location>
        <begin position="277"/>
        <end position="295"/>
    </location>
</feature>
<dbReference type="HAMAP" id="MF_02078">
    <property type="entry name" value="MurJ_MviN"/>
    <property type="match status" value="1"/>
</dbReference>
<dbReference type="InterPro" id="IPR051050">
    <property type="entry name" value="Lipid_II_flippase_MurJ/MviN"/>
</dbReference>